<keyword evidence="3" id="KW-1185">Reference proteome</keyword>
<reference evidence="2 3" key="1">
    <citation type="submission" date="2023-07" db="EMBL/GenBank/DDBJ databases">
        <title>Sequencing the genomes of 1000 actinobacteria strains.</title>
        <authorList>
            <person name="Klenk H.-P."/>
        </authorList>
    </citation>
    <scope>NUCLEOTIDE SEQUENCE [LARGE SCALE GENOMIC DNA]</scope>
    <source>
        <strain evidence="2 3">DSM 46740</strain>
    </source>
</reference>
<name>A0ABT9QAY5_9ACTN</name>
<evidence type="ECO:0000259" key="1">
    <source>
        <dbReference type="Pfam" id="PF13613"/>
    </source>
</evidence>
<dbReference type="InterPro" id="IPR027805">
    <property type="entry name" value="Transposase_HTH_dom"/>
</dbReference>
<accession>A0ABT9QAY5</accession>
<dbReference type="Proteomes" id="UP001225356">
    <property type="component" value="Unassembled WGS sequence"/>
</dbReference>
<gene>
    <name evidence="2" type="ORF">J2853_003151</name>
</gene>
<sequence>MDALPLQRHDWHGDWNYTLRPQAYAQVNDVPDPFDQPSPDLAWLCHPALTGLTGPGWDTLIATLLTLHDQQREAHLDKRRGHRPRMAAPGTGRRPILTLADRLLSALVHYRFGLPQVAIAELFTVRPETLNRRMRETRQLLQQAGYTIQPSPHRLPTLEALYDLAAVEGIIPLPKIKAAC</sequence>
<organism evidence="2 3">
    <name type="scientific">Streptosporangium lutulentum</name>
    <dbReference type="NCBI Taxonomy" id="1461250"/>
    <lineage>
        <taxon>Bacteria</taxon>
        <taxon>Bacillati</taxon>
        <taxon>Actinomycetota</taxon>
        <taxon>Actinomycetes</taxon>
        <taxon>Streptosporangiales</taxon>
        <taxon>Streptosporangiaceae</taxon>
        <taxon>Streptosporangium</taxon>
    </lineage>
</organism>
<dbReference type="Pfam" id="PF13613">
    <property type="entry name" value="HTH_Tnp_4"/>
    <property type="match status" value="1"/>
</dbReference>
<feature type="domain" description="Transposase Helix-turn-helix" evidence="1">
    <location>
        <begin position="97"/>
        <end position="144"/>
    </location>
</feature>
<dbReference type="EMBL" id="JAUSQU010000001">
    <property type="protein sequence ID" value="MDP9843940.1"/>
    <property type="molecule type" value="Genomic_DNA"/>
</dbReference>
<protein>
    <recommendedName>
        <fullName evidence="1">Transposase Helix-turn-helix domain-containing protein</fullName>
    </recommendedName>
</protein>
<evidence type="ECO:0000313" key="3">
    <source>
        <dbReference type="Proteomes" id="UP001225356"/>
    </source>
</evidence>
<proteinExistence type="predicted"/>
<comment type="caution">
    <text evidence="2">The sequence shown here is derived from an EMBL/GenBank/DDBJ whole genome shotgun (WGS) entry which is preliminary data.</text>
</comment>
<evidence type="ECO:0000313" key="2">
    <source>
        <dbReference type="EMBL" id="MDP9843940.1"/>
    </source>
</evidence>